<dbReference type="InterPro" id="IPR000674">
    <property type="entry name" value="Ald_Oxase/Xan_DH_a/b"/>
</dbReference>
<dbReference type="InterPro" id="IPR052516">
    <property type="entry name" value="N-heterocyclic_Hydroxylase"/>
</dbReference>
<evidence type="ECO:0000259" key="2">
    <source>
        <dbReference type="SMART" id="SM01008"/>
    </source>
</evidence>
<dbReference type="GO" id="GO:0016491">
    <property type="term" value="F:oxidoreductase activity"/>
    <property type="evidence" value="ECO:0007669"/>
    <property type="project" value="InterPro"/>
</dbReference>
<proteinExistence type="predicted"/>
<reference evidence="3 4" key="1">
    <citation type="submission" date="2018-04" db="EMBL/GenBank/DDBJ databases">
        <title>Genomic Encyclopedia of Type Strains, Phase III (KMG-III): the genomes of soil and plant-associated and newly described type strains.</title>
        <authorList>
            <person name="Whitman W."/>
        </authorList>
    </citation>
    <scope>NUCLEOTIDE SEQUENCE [LARGE SCALE GENOMIC DNA]</scope>
    <source>
        <strain evidence="3 4">NW12</strain>
    </source>
</reference>
<dbReference type="SUPFAM" id="SSF56003">
    <property type="entry name" value="Molybdenum cofactor-binding domain"/>
    <property type="match status" value="2"/>
</dbReference>
<keyword evidence="1" id="KW-0732">Signal</keyword>
<evidence type="ECO:0000313" key="4">
    <source>
        <dbReference type="Proteomes" id="UP000240996"/>
    </source>
</evidence>
<feature type="domain" description="Aldehyde oxidase/xanthine dehydrogenase a/b hammerhead" evidence="2">
    <location>
        <begin position="213"/>
        <end position="286"/>
    </location>
</feature>
<gene>
    <name evidence="3" type="ORF">C8J24_0865</name>
</gene>
<sequence length="740" mass="77952">MSGQASRRDILGGLLVAFALAPTAALAQTGGGEGSGGPPTVAPDLPGTLAKFPDLDAWIRIGADGRVTVFTGKVELGTGVKTAMAQLAADELDVAIGRVDLITADTALTPNEGVTAGSQTLEQSGTAIANAAACVRLLLAETAAARWGVAATTLFTRDGVVLDGQGRRASYAELAASTSLAVRARADVPRKPVAARRLIGRPVPRVDLPAKLTGLPSYVQDMRLPDMVHARVLRGPSSGTRLTPDLAALRRQPGVARVVEVGRFAAIVGPREWPLEQALRVANQGAWTRDAGVPALPPMPAGLLEMRRESSVIDTRRDASAAPGVRRLSARYDRPYLMHGAIGPSCAVALMAEGQLTVWTHSQGVEPLRTAIAELVAMPADRVRCVHREGAGCYGHNGADDVAGDAALIACAMPGVPVRLQWSREQEHGWEPLGPAMLAQIDATLDASGRIVDWRHQVWSNTHSTRPVAAGDLLAGVEVVPPFAPTPPKPIPQPNGGGDRNAIPLYRFANQSIVSHFLPDMPVRVSALRGLGAHLNIFALESAMDELAAAAGRDPVAFRLAHLDDPRAADVIRRAAARFGWSRYRPRPNRGRGIAFARYKNHGAYCAVALDVERIPDEGRLVVHRAVVAVDSGEAVNPDGIRNQVEGGVLQSLSWTAYESAGHDGARRTDYDWSGYPILRFADVPHSVVVEVIDRPGTPFLGTGECAQGPTAAALANALAAATGVRIRSMPLAGGLAAHS</sequence>
<dbReference type="Gene3D" id="3.30.365.10">
    <property type="entry name" value="Aldehyde oxidase/xanthine dehydrogenase, molybdopterin binding domain"/>
    <property type="match status" value="4"/>
</dbReference>
<organism evidence="3 4">
    <name type="scientific">Sphingomonas aerolata</name>
    <dbReference type="NCBI Taxonomy" id="185951"/>
    <lineage>
        <taxon>Bacteria</taxon>
        <taxon>Pseudomonadati</taxon>
        <taxon>Pseudomonadota</taxon>
        <taxon>Alphaproteobacteria</taxon>
        <taxon>Sphingomonadales</taxon>
        <taxon>Sphingomonadaceae</taxon>
        <taxon>Sphingomonas</taxon>
    </lineage>
</organism>
<dbReference type="InterPro" id="IPR037165">
    <property type="entry name" value="AldOxase/xan_DH_Mopterin-bd_sf"/>
</dbReference>
<dbReference type="InterPro" id="IPR012368">
    <property type="entry name" value="OxRdtase_Mopterin-bd_su_IorB"/>
</dbReference>
<dbReference type="RefSeq" id="WP_107930539.1">
    <property type="nucleotide sequence ID" value="NZ_PZZN01000001.1"/>
</dbReference>
<keyword evidence="4" id="KW-1185">Reference proteome</keyword>
<dbReference type="AlphaFoldDB" id="A0A2T4YUH8"/>
<dbReference type="Pfam" id="PF02738">
    <property type="entry name" value="MoCoBD_1"/>
    <property type="match status" value="1"/>
</dbReference>
<dbReference type="InterPro" id="IPR046867">
    <property type="entry name" value="AldOxase/xan_DH_MoCoBD2"/>
</dbReference>
<dbReference type="Proteomes" id="UP000240996">
    <property type="component" value="Unassembled WGS sequence"/>
</dbReference>
<dbReference type="Gene3D" id="3.90.1170.50">
    <property type="entry name" value="Aldehyde oxidase/xanthine dehydrogenase, a/b hammerhead"/>
    <property type="match status" value="1"/>
</dbReference>
<dbReference type="SMART" id="SM01008">
    <property type="entry name" value="Ald_Xan_dh_C"/>
    <property type="match status" value="1"/>
</dbReference>
<feature type="signal peptide" evidence="1">
    <location>
        <begin position="1"/>
        <end position="27"/>
    </location>
</feature>
<comment type="caution">
    <text evidence="3">The sequence shown here is derived from an EMBL/GenBank/DDBJ whole genome shotgun (WGS) entry which is preliminary data.</text>
</comment>
<dbReference type="PIRSF" id="PIRSF036389">
    <property type="entry name" value="IOR_B"/>
    <property type="match status" value="1"/>
</dbReference>
<evidence type="ECO:0000313" key="3">
    <source>
        <dbReference type="EMBL" id="PTM47468.1"/>
    </source>
</evidence>
<feature type="chain" id="PRO_5015550956" evidence="1">
    <location>
        <begin position="28"/>
        <end position="740"/>
    </location>
</feature>
<accession>A0A2T4YUH8</accession>
<dbReference type="InterPro" id="IPR008274">
    <property type="entry name" value="AldOxase/xan_DH_MoCoBD1"/>
</dbReference>
<dbReference type="PANTHER" id="PTHR47495:SF1">
    <property type="entry name" value="BLL3820 PROTEIN"/>
    <property type="match status" value="1"/>
</dbReference>
<dbReference type="EMBL" id="PZZN01000001">
    <property type="protein sequence ID" value="PTM47468.1"/>
    <property type="molecule type" value="Genomic_DNA"/>
</dbReference>
<dbReference type="Pfam" id="PF20256">
    <property type="entry name" value="MoCoBD_2"/>
    <property type="match status" value="2"/>
</dbReference>
<evidence type="ECO:0000256" key="1">
    <source>
        <dbReference type="SAM" id="SignalP"/>
    </source>
</evidence>
<dbReference type="PANTHER" id="PTHR47495">
    <property type="entry name" value="ALDEHYDE DEHYDROGENASE"/>
    <property type="match status" value="1"/>
</dbReference>
<name>A0A2T4YUH8_9SPHN</name>
<protein>
    <submittedName>
        <fullName evidence="3">CO/xanthine dehydrogenase Mo-binding subunit</fullName>
    </submittedName>
</protein>